<keyword evidence="1" id="KW-0479">Metal-binding</keyword>
<dbReference type="PANTHER" id="PTHR43782">
    <property type="entry name" value="ARGINASE"/>
    <property type="match status" value="1"/>
</dbReference>
<proteinExistence type="inferred from homology"/>
<dbReference type="PANTHER" id="PTHR43782:SF3">
    <property type="entry name" value="ARGINASE"/>
    <property type="match status" value="1"/>
</dbReference>
<keyword evidence="3" id="KW-0464">Manganese</keyword>
<comment type="similarity">
    <text evidence="4">Belongs to the arginase family.</text>
</comment>
<name>A0ABQ0D5K2_9HELI</name>
<dbReference type="Gene3D" id="3.40.800.10">
    <property type="entry name" value="Ureohydrolase domain"/>
    <property type="match status" value="1"/>
</dbReference>
<keyword evidence="6" id="KW-1185">Reference proteome</keyword>
<sequence length="316" mass="35160">MALEILGIASDIAGGKLGSAKGVALLCEYMRVKNLAVLRDRNYLFLDSDKIPLADKNDCAKHIALLYDFFKDNVAQRAQAIIHENKFPFIISGDHSSALAVVQGIQNALPNDTIGVVWIDAHADIHTPLSTFSGNLHGMPLAALIGHKAANKNKIAQSQLESWEKLMNISKVSIKPQNVVYCGIRSLEKAEQDVIDSHNMCVLDIESLQNNRAYCLEQMKTCLSQSTKIYVSVDIDVLDCNEFQSTGCNEANGLYMRELTSLIKDITETFQHKIVAFELSEFNPTLGTTKEQDKVMLFIFLHEVTNFLTSNVVSHW</sequence>
<evidence type="ECO:0000313" key="5">
    <source>
        <dbReference type="EMBL" id="GAB0173641.1"/>
    </source>
</evidence>
<dbReference type="Pfam" id="PF00491">
    <property type="entry name" value="Arginase"/>
    <property type="match status" value="1"/>
</dbReference>
<evidence type="ECO:0000256" key="2">
    <source>
        <dbReference type="ARBA" id="ARBA00022801"/>
    </source>
</evidence>
<evidence type="ECO:0000256" key="3">
    <source>
        <dbReference type="ARBA" id="ARBA00023211"/>
    </source>
</evidence>
<dbReference type="PRINTS" id="PR00116">
    <property type="entry name" value="ARGINASE"/>
</dbReference>
<evidence type="ECO:0000313" key="6">
    <source>
        <dbReference type="Proteomes" id="UP001562457"/>
    </source>
</evidence>
<evidence type="ECO:0000256" key="4">
    <source>
        <dbReference type="PROSITE-ProRule" id="PRU00742"/>
    </source>
</evidence>
<dbReference type="PROSITE" id="PS51409">
    <property type="entry name" value="ARGINASE_2"/>
    <property type="match status" value="1"/>
</dbReference>
<dbReference type="EMBL" id="BAAFHN010000049">
    <property type="protein sequence ID" value="GAB0173641.1"/>
    <property type="molecule type" value="Genomic_DNA"/>
</dbReference>
<dbReference type="RefSeq" id="WP_369607693.1">
    <property type="nucleotide sequence ID" value="NZ_BAAFHN010000049.1"/>
</dbReference>
<reference evidence="5 6" key="1">
    <citation type="submission" date="2024-06" db="EMBL/GenBank/DDBJ databases">
        <title>Draft genome sequence of Helicobacter trogontum NHP16-4001.</title>
        <authorList>
            <person name="Rimbara E."/>
            <person name="Suzuki M."/>
        </authorList>
    </citation>
    <scope>NUCLEOTIDE SEQUENCE [LARGE SCALE GENOMIC DNA]</scope>
    <source>
        <strain evidence="5 6">NHP16-4001</strain>
    </source>
</reference>
<dbReference type="Proteomes" id="UP001562457">
    <property type="component" value="Unassembled WGS sequence"/>
</dbReference>
<keyword evidence="2" id="KW-0378">Hydrolase</keyword>
<dbReference type="SUPFAM" id="SSF52768">
    <property type="entry name" value="Arginase/deacetylase"/>
    <property type="match status" value="1"/>
</dbReference>
<comment type="caution">
    <text evidence="5">The sequence shown here is derived from an EMBL/GenBank/DDBJ whole genome shotgun (WGS) entry which is preliminary data.</text>
</comment>
<evidence type="ECO:0000256" key="1">
    <source>
        <dbReference type="ARBA" id="ARBA00022723"/>
    </source>
</evidence>
<gene>
    <name evidence="5" type="primary">rocF</name>
    <name evidence="5" type="ORF">NHP164001_16620</name>
</gene>
<protein>
    <submittedName>
        <fullName evidence="5">Arginase RocF</fullName>
    </submittedName>
</protein>
<organism evidence="5 6">
    <name type="scientific">Helicobacter trogontum</name>
    <dbReference type="NCBI Taxonomy" id="50960"/>
    <lineage>
        <taxon>Bacteria</taxon>
        <taxon>Pseudomonadati</taxon>
        <taxon>Campylobacterota</taxon>
        <taxon>Epsilonproteobacteria</taxon>
        <taxon>Campylobacterales</taxon>
        <taxon>Helicobacteraceae</taxon>
        <taxon>Helicobacter</taxon>
    </lineage>
</organism>
<accession>A0ABQ0D5K2</accession>
<dbReference type="InterPro" id="IPR023696">
    <property type="entry name" value="Ureohydrolase_dom_sf"/>
</dbReference>
<dbReference type="InterPro" id="IPR006035">
    <property type="entry name" value="Ureohydrolase"/>
</dbReference>